<comment type="caution">
    <text evidence="1">The sequence shown here is derived from an EMBL/GenBank/DDBJ whole genome shotgun (WGS) entry which is preliminary data.</text>
</comment>
<dbReference type="RefSeq" id="WP_189675001.1">
    <property type="nucleotide sequence ID" value="NZ_BNAQ01000001.1"/>
</dbReference>
<evidence type="ECO:0000313" key="1">
    <source>
        <dbReference type="EMBL" id="GHH09230.1"/>
    </source>
</evidence>
<protein>
    <submittedName>
        <fullName evidence="1">Uncharacterized protein</fullName>
    </submittedName>
</protein>
<organism evidence="1 2">
    <name type="scientific">Sphingomonas glacialis</name>
    <dbReference type="NCBI Taxonomy" id="658225"/>
    <lineage>
        <taxon>Bacteria</taxon>
        <taxon>Pseudomonadati</taxon>
        <taxon>Pseudomonadota</taxon>
        <taxon>Alphaproteobacteria</taxon>
        <taxon>Sphingomonadales</taxon>
        <taxon>Sphingomonadaceae</taxon>
        <taxon>Sphingomonas</taxon>
    </lineage>
</organism>
<keyword evidence="2" id="KW-1185">Reference proteome</keyword>
<evidence type="ECO:0000313" key="2">
    <source>
        <dbReference type="Proteomes" id="UP000652430"/>
    </source>
</evidence>
<dbReference type="EMBL" id="BNAQ01000001">
    <property type="protein sequence ID" value="GHH09230.1"/>
    <property type="molecule type" value="Genomic_DNA"/>
</dbReference>
<reference evidence="2" key="1">
    <citation type="journal article" date="2019" name="Int. J. Syst. Evol. Microbiol.">
        <title>The Global Catalogue of Microorganisms (GCM) 10K type strain sequencing project: providing services to taxonomists for standard genome sequencing and annotation.</title>
        <authorList>
            <consortium name="The Broad Institute Genomics Platform"/>
            <consortium name="The Broad Institute Genome Sequencing Center for Infectious Disease"/>
            <person name="Wu L."/>
            <person name="Ma J."/>
        </authorList>
    </citation>
    <scope>NUCLEOTIDE SEQUENCE [LARGE SCALE GENOMIC DNA]</scope>
    <source>
        <strain evidence="2">CGMCC 1.8957</strain>
    </source>
</reference>
<dbReference type="Proteomes" id="UP000652430">
    <property type="component" value="Unassembled WGS sequence"/>
</dbReference>
<name>A0ABQ3L9W8_9SPHN</name>
<gene>
    <name evidence="1" type="ORF">GCM10008023_05620</name>
</gene>
<accession>A0ABQ3L9W8</accession>
<sequence length="139" mass="15349">MNAISFAPPVAQTLQEAIAAANLWTATARPIAKAMFALQDAQSDLVTARFTARGEKRWNEPQAWDEYALKSASDEIDKPINELFGHIEGIRDSVMCDNYRSLSFDASDEECDVVGVFNDDLDRSVLSVDAFVKQMGDEA</sequence>
<proteinExistence type="predicted"/>